<feature type="transmembrane region" description="Helical" evidence="2">
    <location>
        <begin position="407"/>
        <end position="424"/>
    </location>
</feature>
<dbReference type="PANTHER" id="PTHR37813">
    <property type="entry name" value="FELS-2 PROPHAGE PROTEIN"/>
    <property type="match status" value="1"/>
</dbReference>
<dbReference type="Pfam" id="PF10145">
    <property type="entry name" value="PhageMin_Tail"/>
    <property type="match status" value="1"/>
</dbReference>
<sequence length="772" mass="81380">MADKSARLAFILSLTDKVTAPMGKVKMGFSDLAEQSEKHIKTMGFGLAGITGAYVGITQSMEPALEMNRALGEVRSLNVAEDALNALNRKSLEFSVAYGENAKDFVASAYHIEGAIKGLTGSQLATFTNASNLLAKATKSDAGTMGTYVGTMYNLFKGQADAMGKGQWVETLTGQTATAVQLFRTSGEQIGEAFKAAGGLASTAGVSLAEQMAVLGALGNTMDGGEAGGLYKSFFENVSGASEKLGMSFVDQKGKLLPIMDVLDKLKGKFGDLTIEANGKKLRDAFGGEAARLITTLMGDTERLKNGMEQLGNVRGLENAERMAKNMVDPWQQFSAAVQALRIAFGQSLIPILTPLMDRLVGIASTLTRWTQLFPNITRLIGIVTLSFLAVTAAMSLLTLTVGLSKMAWLGAVVVWNALTWSGYRSIAMFLYHTVMVVGFVAGLVLMVAWMGLVKGAMLLWQGAIWLVNTALLANPVTWIVVGIIALVAAVAAAIIYWDDWTSALLNSEAFQWVSGQLTALSDWFDSMGGWSGMASAAWDGIVNIFKSAINGLIEMLNKIPGVNIEAAFGDMPATPELPTISAPQVEAPLLPQLVSAPQQAIQAPPLVMAATPKAPAPAMPTLNALQPQAQAQAPALVLAPVPKAPAPIAQPLSAPEVPRTVPALVTAPALKTPAPIGPQLNVPQPVQPPALVTASKPTEKAEQSQQRINSAVTNLSPKRPDAVPRGGFLASIQNNNQTQNKGTHVENVNIHTGKPMNPLELEGMLAMAVGG</sequence>
<keyword evidence="8" id="KW-1185">Reference proteome</keyword>
<dbReference type="RefSeq" id="WP_090369219.1">
    <property type="nucleotide sequence ID" value="NZ_FNUA01000002.1"/>
</dbReference>
<evidence type="ECO:0000313" key="6">
    <source>
        <dbReference type="EMBL" id="SEE91991.1"/>
    </source>
</evidence>
<dbReference type="AlphaFoldDB" id="A0A1H5MTL6"/>
<keyword evidence="1" id="KW-1188">Viral release from host cell</keyword>
<feature type="transmembrane region" description="Helical" evidence="2">
    <location>
        <begin position="465"/>
        <end position="498"/>
    </location>
</feature>
<evidence type="ECO:0000313" key="8">
    <source>
        <dbReference type="Proteomes" id="UP000240476"/>
    </source>
</evidence>
<evidence type="ECO:0000259" key="3">
    <source>
        <dbReference type="Pfam" id="PF10145"/>
    </source>
</evidence>
<evidence type="ECO:0000256" key="1">
    <source>
        <dbReference type="ARBA" id="ARBA00022612"/>
    </source>
</evidence>
<reference evidence="5 8" key="2">
    <citation type="submission" date="2018-03" db="EMBL/GenBank/DDBJ databases">
        <title>Draft genome sequence of the type strain of Pseudomonas palleroniana LMG 23076, isolated from rice in Cameroon.</title>
        <authorList>
            <person name="Tambong J.T."/>
        </authorList>
    </citation>
    <scope>NUCLEOTIDE SEQUENCE [LARGE SCALE GENOMIC DNA]</scope>
    <source>
        <strain evidence="5 8">LMG 23076</strain>
    </source>
</reference>
<evidence type="ECO:0000313" key="7">
    <source>
        <dbReference type="Proteomes" id="UP000199129"/>
    </source>
</evidence>
<reference evidence="4 9" key="3">
    <citation type="submission" date="2019-09" db="EMBL/GenBank/DDBJ databases">
        <title>Draft genome sequences of 48 bacterial type strains from the CCUG.</title>
        <authorList>
            <person name="Tunovic T."/>
            <person name="Pineiro-Iglesias B."/>
            <person name="Unosson C."/>
            <person name="Inganas E."/>
            <person name="Ohlen M."/>
            <person name="Cardew S."/>
            <person name="Jensie-Markopoulos S."/>
            <person name="Salva-Serra F."/>
            <person name="Jaen-Luchoro D."/>
            <person name="Karlsson R."/>
            <person name="Svensson-Stadler L."/>
            <person name="Chun J."/>
            <person name="Moore E."/>
        </authorList>
    </citation>
    <scope>NUCLEOTIDE SEQUENCE [LARGE SCALE GENOMIC DNA]</scope>
    <source>
        <strain evidence="4 9">CCUG 51524</strain>
    </source>
</reference>
<feature type="domain" description="Phage tail tape measure protein" evidence="3">
    <location>
        <begin position="90"/>
        <end position="287"/>
    </location>
</feature>
<dbReference type="PANTHER" id="PTHR37813:SF1">
    <property type="entry name" value="FELS-2 PROPHAGE PROTEIN"/>
    <property type="match status" value="1"/>
</dbReference>
<dbReference type="Proteomes" id="UP000423257">
    <property type="component" value="Unassembled WGS sequence"/>
</dbReference>
<evidence type="ECO:0000256" key="2">
    <source>
        <dbReference type="SAM" id="Phobius"/>
    </source>
</evidence>
<dbReference type="InterPro" id="IPR010090">
    <property type="entry name" value="Phage_tape_meas"/>
</dbReference>
<keyword evidence="2" id="KW-1133">Transmembrane helix</keyword>
<feature type="transmembrane region" description="Helical" evidence="2">
    <location>
        <begin position="380"/>
        <end position="400"/>
    </location>
</feature>
<dbReference type="NCBIfam" id="TIGR01760">
    <property type="entry name" value="tape_meas_TP901"/>
    <property type="match status" value="1"/>
</dbReference>
<gene>
    <name evidence="5" type="ORF">C9383_07215</name>
    <name evidence="4" type="ORF">F7R03_23280</name>
    <name evidence="6" type="ORF">SAMN04490198_3541</name>
</gene>
<dbReference type="Proteomes" id="UP000199129">
    <property type="component" value="Unassembled WGS sequence"/>
</dbReference>
<proteinExistence type="predicted"/>
<dbReference type="EMBL" id="VZPQ01000017">
    <property type="protein sequence ID" value="KAB0564305.1"/>
    <property type="molecule type" value="Genomic_DNA"/>
</dbReference>
<dbReference type="EMBL" id="PYWX01000024">
    <property type="protein sequence ID" value="PTC29464.1"/>
    <property type="molecule type" value="Genomic_DNA"/>
</dbReference>
<feature type="transmembrane region" description="Helical" evidence="2">
    <location>
        <begin position="430"/>
        <end position="453"/>
    </location>
</feature>
<evidence type="ECO:0000313" key="4">
    <source>
        <dbReference type="EMBL" id="KAB0564305.1"/>
    </source>
</evidence>
<reference evidence="6 7" key="1">
    <citation type="submission" date="2016-10" db="EMBL/GenBank/DDBJ databases">
        <authorList>
            <person name="de Groot N.N."/>
        </authorList>
    </citation>
    <scope>NUCLEOTIDE SEQUENCE [LARGE SCALE GENOMIC DNA]</scope>
    <source>
        <strain evidence="6 7">BS3265</strain>
    </source>
</reference>
<dbReference type="EMBL" id="FNUA01000002">
    <property type="protein sequence ID" value="SEE91991.1"/>
    <property type="molecule type" value="Genomic_DNA"/>
</dbReference>
<organism evidence="6 7">
    <name type="scientific">Pseudomonas palleroniana</name>
    <dbReference type="NCBI Taxonomy" id="191390"/>
    <lineage>
        <taxon>Bacteria</taxon>
        <taxon>Pseudomonadati</taxon>
        <taxon>Pseudomonadota</taxon>
        <taxon>Gammaproteobacteria</taxon>
        <taxon>Pseudomonadales</taxon>
        <taxon>Pseudomonadaceae</taxon>
        <taxon>Pseudomonas</taxon>
    </lineage>
</organism>
<evidence type="ECO:0000313" key="5">
    <source>
        <dbReference type="EMBL" id="PTC29464.1"/>
    </source>
</evidence>
<accession>A0A1H5MTL6</accession>
<keyword evidence="2" id="KW-0812">Transmembrane</keyword>
<protein>
    <submittedName>
        <fullName evidence="4 6">Phage tail tape measure protein</fullName>
    </submittedName>
</protein>
<dbReference type="Proteomes" id="UP000240476">
    <property type="component" value="Unassembled WGS sequence"/>
</dbReference>
<keyword evidence="2" id="KW-0472">Membrane</keyword>
<evidence type="ECO:0000313" key="9">
    <source>
        <dbReference type="Proteomes" id="UP000423257"/>
    </source>
</evidence>
<name>A0A1H5MTL6_9PSED</name>